<dbReference type="PANTHER" id="PTHR47635:SF2">
    <property type="entry name" value="LAMG-LIKE JELLYROLL FOLD DOMAIN-CONTAINING PROTEIN"/>
    <property type="match status" value="1"/>
</dbReference>
<dbReference type="EMBL" id="JARQWQ010000008">
    <property type="protein sequence ID" value="KAK2570088.1"/>
    <property type="molecule type" value="Genomic_DNA"/>
</dbReference>
<sequence length="450" mass="50423">MDTTISLVSPCTFDLISSWREVIYYVKEFHFIRDRKHGVSVGGDFRHVLPLRHLFHHSFFNLLETLGTPMPVTAVELEDFVCHFVRTNYRTAFYPPLPAMPKETVAHLGAPFCDLVLYPSNASLLNVVLTEAKADCQDFLSIATILLHLLTPVFPPVLSIDTLIETSLPNLSDRVPTPIAFYPLNINSTIHDFAERPPYSALASNVEFTSGPANESNGAYQFKGTNDSFIQFPNTGGILDVKYSITLMCWVRPGGQDGPLFNYNIQEAWGVHIWIVSNGNFFVRITKFGSHAFLRHLSTDQPLEQGRWYHVAATYDSNTGVNSIYVDGVLNKTQNIGTGYRISTNDPAIRMGVKIGDSRLFNGAITQMGIYNVSLTGDQIRTVIKQGRNIDDVFIPMYIIITLILILVIIIANQHNYDHNKLPILDTFISVNRLHFVTSGCLHKPENVCG</sequence>
<dbReference type="Pfam" id="PF13385">
    <property type="entry name" value="Laminin_G_3"/>
    <property type="match status" value="1"/>
</dbReference>
<evidence type="ECO:0000313" key="3">
    <source>
        <dbReference type="Proteomes" id="UP001249851"/>
    </source>
</evidence>
<accession>A0AAD9QYY7</accession>
<feature type="transmembrane region" description="Helical" evidence="1">
    <location>
        <begin position="393"/>
        <end position="412"/>
    </location>
</feature>
<reference evidence="2" key="1">
    <citation type="journal article" date="2023" name="G3 (Bethesda)">
        <title>Whole genome assembly and annotation of the endangered Caribbean coral Acropora cervicornis.</title>
        <authorList>
            <person name="Selwyn J.D."/>
            <person name="Vollmer S.V."/>
        </authorList>
    </citation>
    <scope>NUCLEOTIDE SEQUENCE</scope>
    <source>
        <strain evidence="2">K2</strain>
    </source>
</reference>
<protein>
    <recommendedName>
        <fullName evidence="4">LamG-like jellyroll fold domain-containing protein</fullName>
    </recommendedName>
</protein>
<evidence type="ECO:0000313" key="2">
    <source>
        <dbReference type="EMBL" id="KAK2570088.1"/>
    </source>
</evidence>
<name>A0AAD9QYY7_ACRCE</name>
<comment type="caution">
    <text evidence="2">The sequence shown here is derived from an EMBL/GenBank/DDBJ whole genome shotgun (WGS) entry which is preliminary data.</text>
</comment>
<organism evidence="2 3">
    <name type="scientific">Acropora cervicornis</name>
    <name type="common">Staghorn coral</name>
    <dbReference type="NCBI Taxonomy" id="6130"/>
    <lineage>
        <taxon>Eukaryota</taxon>
        <taxon>Metazoa</taxon>
        <taxon>Cnidaria</taxon>
        <taxon>Anthozoa</taxon>
        <taxon>Hexacorallia</taxon>
        <taxon>Scleractinia</taxon>
        <taxon>Astrocoeniina</taxon>
        <taxon>Acroporidae</taxon>
        <taxon>Acropora</taxon>
    </lineage>
</organism>
<dbReference type="PANTHER" id="PTHR47635">
    <property type="entry name" value="CUB DOMAIN-CONTAINING PROTEIN"/>
    <property type="match status" value="1"/>
</dbReference>
<dbReference type="SUPFAM" id="SSF49899">
    <property type="entry name" value="Concanavalin A-like lectins/glucanases"/>
    <property type="match status" value="1"/>
</dbReference>
<dbReference type="Proteomes" id="UP001249851">
    <property type="component" value="Unassembled WGS sequence"/>
</dbReference>
<evidence type="ECO:0000256" key="1">
    <source>
        <dbReference type="SAM" id="Phobius"/>
    </source>
</evidence>
<keyword evidence="1" id="KW-0812">Transmembrane</keyword>
<proteinExistence type="predicted"/>
<evidence type="ECO:0008006" key="4">
    <source>
        <dbReference type="Google" id="ProtNLM"/>
    </source>
</evidence>
<keyword evidence="1" id="KW-0472">Membrane</keyword>
<dbReference type="Gene3D" id="2.60.120.200">
    <property type="match status" value="1"/>
</dbReference>
<gene>
    <name evidence="2" type="ORF">P5673_004833</name>
</gene>
<reference evidence="2" key="2">
    <citation type="journal article" date="2023" name="Science">
        <title>Genomic signatures of disease resistance in endangered staghorn corals.</title>
        <authorList>
            <person name="Vollmer S.V."/>
            <person name="Selwyn J.D."/>
            <person name="Despard B.A."/>
            <person name="Roesel C.L."/>
        </authorList>
    </citation>
    <scope>NUCLEOTIDE SEQUENCE</scope>
    <source>
        <strain evidence="2">K2</strain>
    </source>
</reference>
<dbReference type="AlphaFoldDB" id="A0AAD9QYY7"/>
<keyword evidence="1" id="KW-1133">Transmembrane helix</keyword>
<dbReference type="InterPro" id="IPR013320">
    <property type="entry name" value="ConA-like_dom_sf"/>
</dbReference>
<keyword evidence="3" id="KW-1185">Reference proteome</keyword>